<sequence>MDPDTDPGTDPGRDPVVDPEPDPGTDPEPEPLERSFELATALELGEISSDTTDQYDMYGNHACEGFNSDGDYLQVDALPGLTAIEGTPGAEGDWGDVTLTEDGGDTIIMAGGIKVARIEGHTG</sequence>
<keyword evidence="3" id="KW-1185">Reference proteome</keyword>
<feature type="compositionally biased region" description="Acidic residues" evidence="1">
    <location>
        <begin position="17"/>
        <end position="30"/>
    </location>
</feature>
<organism evidence="2 3">
    <name type="scientific">Paracoccus tegillarcae</name>
    <dbReference type="NCBI Taxonomy" id="1529068"/>
    <lineage>
        <taxon>Bacteria</taxon>
        <taxon>Pseudomonadati</taxon>
        <taxon>Pseudomonadota</taxon>
        <taxon>Alphaproteobacteria</taxon>
        <taxon>Rhodobacterales</taxon>
        <taxon>Paracoccaceae</taxon>
        <taxon>Paracoccus</taxon>
    </lineage>
</organism>
<evidence type="ECO:0000313" key="3">
    <source>
        <dbReference type="Proteomes" id="UP000233742"/>
    </source>
</evidence>
<dbReference type="KEGG" id="paro:CUV01_02400"/>
<evidence type="ECO:0000256" key="1">
    <source>
        <dbReference type="SAM" id="MobiDB-lite"/>
    </source>
</evidence>
<proteinExistence type="predicted"/>
<accession>A0A2K9EZS6</accession>
<dbReference type="AlphaFoldDB" id="A0A2K9EZS6"/>
<reference evidence="2 3" key="1">
    <citation type="submission" date="2017-12" db="EMBL/GenBank/DDBJ databases">
        <authorList>
            <person name="Hurst M.R.H."/>
        </authorList>
    </citation>
    <scope>NUCLEOTIDE SEQUENCE [LARGE SCALE GENOMIC DNA]</scope>
    <source>
        <strain evidence="2 3">BM15</strain>
    </source>
</reference>
<name>A0A2K9EZS6_9RHOB</name>
<dbReference type="Proteomes" id="UP000233742">
    <property type="component" value="Chromosome"/>
</dbReference>
<dbReference type="EMBL" id="CP025408">
    <property type="protein sequence ID" value="AUH32391.1"/>
    <property type="molecule type" value="Genomic_DNA"/>
</dbReference>
<evidence type="ECO:0000313" key="2">
    <source>
        <dbReference type="EMBL" id="AUH32391.1"/>
    </source>
</evidence>
<gene>
    <name evidence="2" type="ORF">CUV01_02400</name>
</gene>
<feature type="region of interest" description="Disordered" evidence="1">
    <location>
        <begin position="1"/>
        <end position="31"/>
    </location>
</feature>
<protein>
    <submittedName>
        <fullName evidence="2">Uncharacterized protein</fullName>
    </submittedName>
</protein>